<reference evidence="3 4" key="1">
    <citation type="submission" date="2017-04" db="EMBL/GenBank/DDBJ databases">
        <authorList>
            <person name="Afonso C.L."/>
            <person name="Miller P.J."/>
            <person name="Scott M.A."/>
            <person name="Spackman E."/>
            <person name="Goraichik I."/>
            <person name="Dimitrov K.M."/>
            <person name="Suarez D.L."/>
            <person name="Swayne D.E."/>
        </authorList>
    </citation>
    <scope>NUCLEOTIDE SEQUENCE [LARGE SCALE GENOMIC DNA]</scope>
    <source>
        <strain evidence="3 4">DSM 5090</strain>
    </source>
</reference>
<dbReference type="OrthoDB" id="1680523at2"/>
<organism evidence="3 4">
    <name type="scientific">Sporomusa malonica</name>
    <dbReference type="NCBI Taxonomy" id="112901"/>
    <lineage>
        <taxon>Bacteria</taxon>
        <taxon>Bacillati</taxon>
        <taxon>Bacillota</taxon>
        <taxon>Negativicutes</taxon>
        <taxon>Selenomonadales</taxon>
        <taxon>Sporomusaceae</taxon>
        <taxon>Sporomusa</taxon>
    </lineage>
</organism>
<evidence type="ECO:0000259" key="2">
    <source>
        <dbReference type="Pfam" id="PF13026"/>
    </source>
</evidence>
<dbReference type="Proteomes" id="UP000192738">
    <property type="component" value="Unassembled WGS sequence"/>
</dbReference>
<keyword evidence="4" id="KW-1185">Reference proteome</keyword>
<dbReference type="RefSeq" id="WP_084577287.1">
    <property type="nucleotide sequence ID" value="NZ_CP155572.1"/>
</dbReference>
<feature type="chain" id="PRO_5039581147" description="DUF3887 domain-containing protein" evidence="1">
    <location>
        <begin position="21"/>
        <end position="144"/>
    </location>
</feature>
<dbReference type="InterPro" id="IPR024981">
    <property type="entry name" value="DUF3887"/>
</dbReference>
<name>A0A1W2DSR3_9FIRM</name>
<keyword evidence="1" id="KW-0732">Signal</keyword>
<dbReference type="AlphaFoldDB" id="A0A1W2DSR3"/>
<dbReference type="Gene3D" id="3.10.450.590">
    <property type="match status" value="1"/>
</dbReference>
<protein>
    <recommendedName>
        <fullName evidence="2">DUF3887 domain-containing protein</fullName>
    </recommendedName>
</protein>
<evidence type="ECO:0000313" key="3">
    <source>
        <dbReference type="EMBL" id="SMD00544.1"/>
    </source>
</evidence>
<dbReference type="EMBL" id="FWXI01000018">
    <property type="protein sequence ID" value="SMD00544.1"/>
    <property type="molecule type" value="Genomic_DNA"/>
</dbReference>
<evidence type="ECO:0000313" key="4">
    <source>
        <dbReference type="Proteomes" id="UP000192738"/>
    </source>
</evidence>
<proteinExistence type="predicted"/>
<gene>
    <name evidence="3" type="ORF">SAMN04488500_1187</name>
</gene>
<feature type="domain" description="DUF3887" evidence="2">
    <location>
        <begin position="46"/>
        <end position="128"/>
    </location>
</feature>
<dbReference type="Pfam" id="PF13026">
    <property type="entry name" value="DUF3887"/>
    <property type="match status" value="1"/>
</dbReference>
<sequence>MNLCKYMVIAIILINLMALSGCSAQQPSAEETKKFADPITENMLLAMNEDNYSRFSQDFDDQMKSALNETQYKNTIPPIKAKIGKYISKEFVSIENKDGYIVVLYKTKFSQESGDVIVRSVFSDKNEKKYISGFWIDSPKLRGN</sequence>
<dbReference type="STRING" id="112901.SAMN04488500_1187"/>
<dbReference type="PROSITE" id="PS51257">
    <property type="entry name" value="PROKAR_LIPOPROTEIN"/>
    <property type="match status" value="1"/>
</dbReference>
<evidence type="ECO:0000256" key="1">
    <source>
        <dbReference type="SAM" id="SignalP"/>
    </source>
</evidence>
<accession>A0A1W2DSR3</accession>
<feature type="signal peptide" evidence="1">
    <location>
        <begin position="1"/>
        <end position="20"/>
    </location>
</feature>